<feature type="domain" description="DUF4351" evidence="1">
    <location>
        <begin position="14"/>
        <end position="66"/>
    </location>
</feature>
<dbReference type="RefSeq" id="WP_038552310.1">
    <property type="nucleotide sequence ID" value="NZ_CP006850.1"/>
</dbReference>
<dbReference type="Pfam" id="PF14261">
    <property type="entry name" value="DUF4351"/>
    <property type="match status" value="1"/>
</dbReference>
<dbReference type="InterPro" id="IPR025587">
    <property type="entry name" value="DUF4351"/>
</dbReference>
<protein>
    <recommendedName>
        <fullName evidence="1">DUF4351 domain-containing protein</fullName>
    </recommendedName>
</protein>
<dbReference type="Proteomes" id="UP000019150">
    <property type="component" value="Chromosome"/>
</dbReference>
<proteinExistence type="predicted"/>
<gene>
    <name evidence="2" type="ORF">NONO_c15710</name>
</gene>
<dbReference type="OrthoDB" id="4571322at2"/>
<accession>W5TB20</accession>
<dbReference type="AlphaFoldDB" id="W5TB20"/>
<keyword evidence="3" id="KW-1185">Reference proteome</keyword>
<dbReference type="HOGENOM" id="CLU_071039_5_1_11"/>
<organism evidence="2 3">
    <name type="scientific">Nocardia nova SH22a</name>
    <dbReference type="NCBI Taxonomy" id="1415166"/>
    <lineage>
        <taxon>Bacteria</taxon>
        <taxon>Bacillati</taxon>
        <taxon>Actinomycetota</taxon>
        <taxon>Actinomycetes</taxon>
        <taxon>Mycobacteriales</taxon>
        <taxon>Nocardiaceae</taxon>
        <taxon>Nocardia</taxon>
    </lineage>
</organism>
<evidence type="ECO:0000313" key="3">
    <source>
        <dbReference type="Proteomes" id="UP000019150"/>
    </source>
</evidence>
<sequence length="69" mass="7807">MTTAEQLRAEGEARGQTKWQAKLLLRQLTVKFGPLPDHVIDRVRAGNPAELETWAERILTATTLDQFFA</sequence>
<reference evidence="2 3" key="1">
    <citation type="journal article" date="2014" name="Appl. Environ. Microbiol.">
        <title>Insights into the Microbial Degradation of Rubber and Gutta-Percha by Analysis of the Complete Genome of Nocardia nova SH22a.</title>
        <authorList>
            <person name="Luo Q."/>
            <person name="Hiessl S."/>
            <person name="Poehlein A."/>
            <person name="Daniel R."/>
            <person name="Steinbuchel A."/>
        </authorList>
    </citation>
    <scope>NUCLEOTIDE SEQUENCE [LARGE SCALE GENOMIC DNA]</scope>
    <source>
        <strain evidence="2">SH22a</strain>
    </source>
</reference>
<dbReference type="PATRIC" id="fig|1415166.3.peg.1597"/>
<name>W5TB20_9NOCA</name>
<evidence type="ECO:0000313" key="2">
    <source>
        <dbReference type="EMBL" id="AHH16372.1"/>
    </source>
</evidence>
<evidence type="ECO:0000259" key="1">
    <source>
        <dbReference type="Pfam" id="PF14261"/>
    </source>
</evidence>
<dbReference type="KEGG" id="nno:NONO_c15710"/>
<dbReference type="eggNOG" id="COG5464">
    <property type="taxonomic scope" value="Bacteria"/>
</dbReference>
<dbReference type="STRING" id="1415166.NONO_c15710"/>
<dbReference type="EMBL" id="CP006850">
    <property type="protein sequence ID" value="AHH16372.1"/>
    <property type="molecule type" value="Genomic_DNA"/>
</dbReference>